<feature type="compositionally biased region" description="Polar residues" evidence="6">
    <location>
        <begin position="28"/>
        <end position="45"/>
    </location>
</feature>
<reference evidence="7" key="1">
    <citation type="journal article" date="2021" name="Nat. Commun.">
        <title>Genetic determinants of endophytism in the Arabidopsis root mycobiome.</title>
        <authorList>
            <person name="Mesny F."/>
            <person name="Miyauchi S."/>
            <person name="Thiergart T."/>
            <person name="Pickel B."/>
            <person name="Atanasova L."/>
            <person name="Karlsson M."/>
            <person name="Huettel B."/>
            <person name="Barry K.W."/>
            <person name="Haridas S."/>
            <person name="Chen C."/>
            <person name="Bauer D."/>
            <person name="Andreopoulos W."/>
            <person name="Pangilinan J."/>
            <person name="LaButti K."/>
            <person name="Riley R."/>
            <person name="Lipzen A."/>
            <person name="Clum A."/>
            <person name="Drula E."/>
            <person name="Henrissat B."/>
            <person name="Kohler A."/>
            <person name="Grigoriev I.V."/>
            <person name="Martin F.M."/>
            <person name="Hacquard S."/>
        </authorList>
    </citation>
    <scope>NUCLEOTIDE SEQUENCE</scope>
    <source>
        <strain evidence="7">MPI-SDFR-AT-0120</strain>
    </source>
</reference>
<dbReference type="HAMAP" id="MF_00499">
    <property type="entry name" value="Ribosomal_eL13"/>
    <property type="match status" value="1"/>
</dbReference>
<feature type="region of interest" description="Disordered" evidence="6">
    <location>
        <begin position="276"/>
        <end position="308"/>
    </location>
</feature>
<feature type="compositionally biased region" description="Low complexity" evidence="6">
    <location>
        <begin position="55"/>
        <end position="65"/>
    </location>
</feature>
<feature type="compositionally biased region" description="Acidic residues" evidence="6">
    <location>
        <begin position="412"/>
        <end position="426"/>
    </location>
</feature>
<evidence type="ECO:0000313" key="7">
    <source>
        <dbReference type="EMBL" id="KAH7088075.1"/>
    </source>
</evidence>
<dbReference type="PROSITE" id="PS01104">
    <property type="entry name" value="RIBOSOMAL_L13E"/>
    <property type="match status" value="1"/>
</dbReference>
<evidence type="ECO:0000256" key="2">
    <source>
        <dbReference type="ARBA" id="ARBA00022980"/>
    </source>
</evidence>
<organism evidence="7 8">
    <name type="scientific">Paraphoma chrysanthemicola</name>
    <dbReference type="NCBI Taxonomy" id="798071"/>
    <lineage>
        <taxon>Eukaryota</taxon>
        <taxon>Fungi</taxon>
        <taxon>Dikarya</taxon>
        <taxon>Ascomycota</taxon>
        <taxon>Pezizomycotina</taxon>
        <taxon>Dothideomycetes</taxon>
        <taxon>Pleosporomycetidae</taxon>
        <taxon>Pleosporales</taxon>
        <taxon>Pleosporineae</taxon>
        <taxon>Phaeosphaeriaceae</taxon>
        <taxon>Paraphoma</taxon>
    </lineage>
</organism>
<dbReference type="Pfam" id="PF01294">
    <property type="entry name" value="Ribosomal_L13e"/>
    <property type="match status" value="1"/>
</dbReference>
<dbReference type="EMBL" id="JAGMVJ010000008">
    <property type="protein sequence ID" value="KAH7088075.1"/>
    <property type="molecule type" value="Genomic_DNA"/>
</dbReference>
<evidence type="ECO:0000256" key="1">
    <source>
        <dbReference type="ARBA" id="ARBA00005640"/>
    </source>
</evidence>
<dbReference type="GO" id="GO:0022625">
    <property type="term" value="C:cytosolic large ribosomal subunit"/>
    <property type="evidence" value="ECO:0007669"/>
    <property type="project" value="TreeGrafter"/>
</dbReference>
<feature type="compositionally biased region" description="Pro residues" evidence="6">
    <location>
        <begin position="83"/>
        <end position="97"/>
    </location>
</feature>
<comment type="caution">
    <text evidence="7">The sequence shown here is derived from an EMBL/GenBank/DDBJ whole genome shotgun (WGS) entry which is preliminary data.</text>
</comment>
<evidence type="ECO:0000313" key="8">
    <source>
        <dbReference type="Proteomes" id="UP000813461"/>
    </source>
</evidence>
<dbReference type="PANTHER" id="PTHR11722">
    <property type="entry name" value="60S RIBOSOMAL PROTEIN L13"/>
    <property type="match status" value="1"/>
</dbReference>
<protein>
    <recommendedName>
        <fullName evidence="4">60S ribosomal protein L13</fullName>
    </recommendedName>
</protein>
<dbReference type="InterPro" id="IPR001380">
    <property type="entry name" value="Ribosomal_eL13"/>
</dbReference>
<keyword evidence="2 4" id="KW-0689">Ribosomal protein</keyword>
<feature type="compositionally biased region" description="Basic and acidic residues" evidence="6">
    <location>
        <begin position="475"/>
        <end position="489"/>
    </location>
</feature>
<dbReference type="FunFam" id="1.20.5.110:FF:000003">
    <property type="entry name" value="60S ribosomal protein L13"/>
    <property type="match status" value="1"/>
</dbReference>
<evidence type="ECO:0000256" key="3">
    <source>
        <dbReference type="ARBA" id="ARBA00023274"/>
    </source>
</evidence>
<sequence>MDPQAALYITSQDSLMPTTEVARPGTPNLASPSRSESAAPTNMSKLASPDRVKFTSPAPRTTSSMTPPPSSQVPGSRAAVRTPTPPTPQLTSPPPTTKLPSQPSVLIDAAAALYSIEQVDNASPDDLRSMVHSLCNILRDVRLSAAHYKLQYNMAVMESQESASRMAVELAMAQRELDVLQQAEEKRRNAMAPPEQSYQESANAANAIMMSEMNRQNQILQDENEQLRDMFDQQKRLTEHREGEIASLVEENDRLKTRIRKNRDHIAPLLEQIEHSSPRSVYGTPHQATPRHRVSRVPPQLSNQDSRGQNNFEALLLADKMLSQETATAPSTPTRAHMPRSRFGHQRGAQSMSSLQQTPNRRIAQPRAEVPRTPPAYIPAIIPQSAPPAHYAQKPSTGRRQSSNSTITASSVDEEEAFTDREEEVQESQASQMATSMLRRAPAGKMSAPASQQGNLVQSKIFGQVKKGHGLTRSGELEKRRLQSSEHHVSPAKRGRVDPGTTAAMAIKHNQQIQKNHFHKDWQRYVRVHFDQPGKKKSRRNARVAKAAKVAPRPVDLLRPVVRCPTVKYNRRVRPGRGFSLVELKAAGIPRKFARTIGISVDPRRQNLSEEGLKANVERLQEYRKRLILFPRRNGKTKEGDASAEDVKAAKSAENIVRSAASALPIKNVVTFEEGAIGNYKGEENAYRKLRDARSEARLIGVREKRAKAKAEEADSKKK</sequence>
<dbReference type="OrthoDB" id="5404651at2759"/>
<name>A0A8K0VZ77_9PLEO</name>
<feature type="region of interest" description="Disordered" evidence="6">
    <location>
        <begin position="466"/>
        <end position="498"/>
    </location>
</feature>
<accession>A0A8K0VZ77</accession>
<dbReference type="Proteomes" id="UP000813461">
    <property type="component" value="Unassembled WGS sequence"/>
</dbReference>
<gene>
    <name evidence="7" type="ORF">FB567DRAFT_627864</name>
</gene>
<dbReference type="GO" id="GO:0006412">
    <property type="term" value="P:translation"/>
    <property type="evidence" value="ECO:0007669"/>
    <property type="project" value="InterPro"/>
</dbReference>
<keyword evidence="8" id="KW-1185">Reference proteome</keyword>
<evidence type="ECO:0000256" key="5">
    <source>
        <dbReference type="SAM" id="Coils"/>
    </source>
</evidence>
<keyword evidence="3 4" id="KW-0687">Ribonucleoprotein</keyword>
<dbReference type="InterPro" id="IPR018256">
    <property type="entry name" value="Ribosomal_eL13_CS"/>
</dbReference>
<comment type="similarity">
    <text evidence="1 4">Belongs to the eukaryotic ribosomal protein eL13 family.</text>
</comment>
<proteinExistence type="inferred from homology"/>
<dbReference type="PANTHER" id="PTHR11722:SF0">
    <property type="entry name" value="LARGE RIBOSOMAL SUBUNIT PROTEIN EL13"/>
    <property type="match status" value="1"/>
</dbReference>
<feature type="region of interest" description="Disordered" evidence="6">
    <location>
        <begin position="326"/>
        <end position="453"/>
    </location>
</feature>
<dbReference type="GO" id="GO:0003723">
    <property type="term" value="F:RNA binding"/>
    <property type="evidence" value="ECO:0007669"/>
    <property type="project" value="TreeGrafter"/>
</dbReference>
<dbReference type="GO" id="GO:0003735">
    <property type="term" value="F:structural constituent of ribosome"/>
    <property type="evidence" value="ECO:0007669"/>
    <property type="project" value="InterPro"/>
</dbReference>
<dbReference type="Gene3D" id="1.20.5.110">
    <property type="match status" value="1"/>
</dbReference>
<feature type="region of interest" description="Disordered" evidence="6">
    <location>
        <begin position="1"/>
        <end position="102"/>
    </location>
</feature>
<keyword evidence="5" id="KW-0175">Coiled coil</keyword>
<evidence type="ECO:0000256" key="6">
    <source>
        <dbReference type="SAM" id="MobiDB-lite"/>
    </source>
</evidence>
<dbReference type="AlphaFoldDB" id="A0A8K0VZ77"/>
<evidence type="ECO:0000256" key="4">
    <source>
        <dbReference type="RuleBase" id="RU000572"/>
    </source>
</evidence>
<feature type="coiled-coil region" evidence="5">
    <location>
        <begin position="210"/>
        <end position="237"/>
    </location>
</feature>
<feature type="compositionally biased region" description="Low complexity" evidence="6">
    <location>
        <begin position="378"/>
        <end position="389"/>
    </location>
</feature>
<feature type="compositionally biased region" description="Polar residues" evidence="6">
    <location>
        <begin position="348"/>
        <end position="360"/>
    </location>
</feature>
<feature type="compositionally biased region" description="Polar residues" evidence="6">
    <location>
        <begin position="394"/>
        <end position="411"/>
    </location>
</feature>